<evidence type="ECO:0000313" key="11">
    <source>
        <dbReference type="Proteomes" id="UP001597218"/>
    </source>
</evidence>
<dbReference type="InterPro" id="IPR011006">
    <property type="entry name" value="CheY-like_superfamily"/>
</dbReference>
<sequence>MANESVLIVEDEDGIRSLLQLFLRNKGYEVHEAKNGLIALAMLKEQKPEVILLDIEMPEMDGFEVCKKIREQSKVPILFISCRKESMDKMTGFQVGGDDYITKPFDFHELDARIQALLRRNDWISNSEEDTEKITKKTMTIYTDRCEVFINDNKVHLLHKEYQLLLVLVKHPNRVWTAEQLYDHIWGYNSDGTPQTVKVHISNLRGKLYKHSKDTEYIQTVRGFGYRFPETN</sequence>
<dbReference type="Pfam" id="PF00072">
    <property type="entry name" value="Response_reg"/>
    <property type="match status" value="1"/>
</dbReference>
<feature type="modified residue" description="4-aspartylphosphate" evidence="6">
    <location>
        <position position="54"/>
    </location>
</feature>
<dbReference type="CDD" id="cd00383">
    <property type="entry name" value="trans_reg_C"/>
    <property type="match status" value="1"/>
</dbReference>
<dbReference type="InterPro" id="IPR039420">
    <property type="entry name" value="WalR-like"/>
</dbReference>
<keyword evidence="5" id="KW-0804">Transcription</keyword>
<comment type="caution">
    <text evidence="10">The sequence shown here is derived from an EMBL/GenBank/DDBJ whole genome shotgun (WGS) entry which is preliminary data.</text>
</comment>
<dbReference type="InterPro" id="IPR016032">
    <property type="entry name" value="Sig_transdc_resp-reg_C-effctor"/>
</dbReference>
<keyword evidence="4 7" id="KW-0238">DNA-binding</keyword>
<dbReference type="InterPro" id="IPR001867">
    <property type="entry name" value="OmpR/PhoB-type_DNA-bd"/>
</dbReference>
<feature type="domain" description="Response regulatory" evidence="8">
    <location>
        <begin position="5"/>
        <end position="118"/>
    </location>
</feature>
<dbReference type="PROSITE" id="PS50110">
    <property type="entry name" value="RESPONSE_REGULATORY"/>
    <property type="match status" value="1"/>
</dbReference>
<evidence type="ECO:0000256" key="7">
    <source>
        <dbReference type="PROSITE-ProRule" id="PRU01091"/>
    </source>
</evidence>
<dbReference type="Pfam" id="PF00486">
    <property type="entry name" value="Trans_reg_C"/>
    <property type="match status" value="1"/>
</dbReference>
<dbReference type="PANTHER" id="PTHR48111">
    <property type="entry name" value="REGULATOR OF RPOS"/>
    <property type="match status" value="1"/>
</dbReference>
<dbReference type="PROSITE" id="PS51755">
    <property type="entry name" value="OMPR_PHOB"/>
    <property type="match status" value="1"/>
</dbReference>
<keyword evidence="3" id="KW-0805">Transcription regulation</keyword>
<dbReference type="SUPFAM" id="SSF46894">
    <property type="entry name" value="C-terminal effector domain of the bipartite response regulators"/>
    <property type="match status" value="1"/>
</dbReference>
<evidence type="ECO:0000256" key="1">
    <source>
        <dbReference type="ARBA" id="ARBA00022553"/>
    </source>
</evidence>
<dbReference type="Gene3D" id="1.10.10.10">
    <property type="entry name" value="Winged helix-like DNA-binding domain superfamily/Winged helix DNA-binding domain"/>
    <property type="match status" value="1"/>
</dbReference>
<dbReference type="CDD" id="cd17574">
    <property type="entry name" value="REC_OmpR"/>
    <property type="match status" value="1"/>
</dbReference>
<name>A0ABW4SF64_9BACL</name>
<evidence type="ECO:0000256" key="3">
    <source>
        <dbReference type="ARBA" id="ARBA00023015"/>
    </source>
</evidence>
<evidence type="ECO:0000259" key="9">
    <source>
        <dbReference type="PROSITE" id="PS51755"/>
    </source>
</evidence>
<gene>
    <name evidence="10" type="ORF">ACFSFY_08430</name>
</gene>
<dbReference type="PANTHER" id="PTHR48111:SF1">
    <property type="entry name" value="TWO-COMPONENT RESPONSE REGULATOR ORR33"/>
    <property type="match status" value="1"/>
</dbReference>
<evidence type="ECO:0000256" key="4">
    <source>
        <dbReference type="ARBA" id="ARBA00023125"/>
    </source>
</evidence>
<evidence type="ECO:0000256" key="2">
    <source>
        <dbReference type="ARBA" id="ARBA00023012"/>
    </source>
</evidence>
<dbReference type="Gene3D" id="6.10.250.690">
    <property type="match status" value="1"/>
</dbReference>
<keyword evidence="2" id="KW-0902">Two-component regulatory system</keyword>
<organism evidence="10 11">
    <name type="scientific">Sporosarcina siberiensis</name>
    <dbReference type="NCBI Taxonomy" id="1365606"/>
    <lineage>
        <taxon>Bacteria</taxon>
        <taxon>Bacillati</taxon>
        <taxon>Bacillota</taxon>
        <taxon>Bacilli</taxon>
        <taxon>Bacillales</taxon>
        <taxon>Caryophanaceae</taxon>
        <taxon>Sporosarcina</taxon>
    </lineage>
</organism>
<feature type="domain" description="OmpR/PhoB-type" evidence="9">
    <location>
        <begin position="131"/>
        <end position="230"/>
    </location>
</feature>
<dbReference type="InterPro" id="IPR036388">
    <property type="entry name" value="WH-like_DNA-bd_sf"/>
</dbReference>
<dbReference type="Gene3D" id="3.40.50.2300">
    <property type="match status" value="1"/>
</dbReference>
<keyword evidence="1 6" id="KW-0597">Phosphoprotein</keyword>
<reference evidence="11" key="1">
    <citation type="journal article" date="2019" name="Int. J. Syst. Evol. Microbiol.">
        <title>The Global Catalogue of Microorganisms (GCM) 10K type strain sequencing project: providing services to taxonomists for standard genome sequencing and annotation.</title>
        <authorList>
            <consortium name="The Broad Institute Genomics Platform"/>
            <consortium name="The Broad Institute Genome Sequencing Center for Infectious Disease"/>
            <person name="Wu L."/>
            <person name="Ma J."/>
        </authorList>
    </citation>
    <scope>NUCLEOTIDE SEQUENCE [LARGE SCALE GENOMIC DNA]</scope>
    <source>
        <strain evidence="11">CGMCC 4.7177</strain>
    </source>
</reference>
<evidence type="ECO:0000256" key="5">
    <source>
        <dbReference type="ARBA" id="ARBA00023163"/>
    </source>
</evidence>
<evidence type="ECO:0000313" key="10">
    <source>
        <dbReference type="EMBL" id="MFD1928083.1"/>
    </source>
</evidence>
<evidence type="ECO:0000256" key="6">
    <source>
        <dbReference type="PROSITE-ProRule" id="PRU00169"/>
    </source>
</evidence>
<feature type="DNA-binding region" description="OmpR/PhoB-type" evidence="7">
    <location>
        <begin position="131"/>
        <end position="230"/>
    </location>
</feature>
<evidence type="ECO:0000259" key="8">
    <source>
        <dbReference type="PROSITE" id="PS50110"/>
    </source>
</evidence>
<dbReference type="SMART" id="SM00862">
    <property type="entry name" value="Trans_reg_C"/>
    <property type="match status" value="1"/>
</dbReference>
<dbReference type="InterPro" id="IPR001789">
    <property type="entry name" value="Sig_transdc_resp-reg_receiver"/>
</dbReference>
<dbReference type="SMART" id="SM00448">
    <property type="entry name" value="REC"/>
    <property type="match status" value="1"/>
</dbReference>
<dbReference type="SUPFAM" id="SSF52172">
    <property type="entry name" value="CheY-like"/>
    <property type="match status" value="1"/>
</dbReference>
<proteinExistence type="predicted"/>
<dbReference type="Proteomes" id="UP001597218">
    <property type="component" value="Unassembled WGS sequence"/>
</dbReference>
<dbReference type="EMBL" id="JBHUGI010000024">
    <property type="protein sequence ID" value="MFD1928083.1"/>
    <property type="molecule type" value="Genomic_DNA"/>
</dbReference>
<protein>
    <submittedName>
        <fullName evidence="10">Response regulator transcription factor</fullName>
    </submittedName>
</protein>
<keyword evidence="11" id="KW-1185">Reference proteome</keyword>
<accession>A0ABW4SF64</accession>
<dbReference type="RefSeq" id="WP_381537122.1">
    <property type="nucleotide sequence ID" value="NZ_JBHUGI010000024.1"/>
</dbReference>